<dbReference type="Gene3D" id="2.70.98.10">
    <property type="match status" value="1"/>
</dbReference>
<dbReference type="Pfam" id="PF14508">
    <property type="entry name" value="GH97_N"/>
    <property type="match status" value="1"/>
</dbReference>
<dbReference type="Proteomes" id="UP001292182">
    <property type="component" value="Unassembled WGS sequence"/>
</dbReference>
<evidence type="ECO:0000256" key="1">
    <source>
        <dbReference type="ARBA" id="ARBA00022801"/>
    </source>
</evidence>
<feature type="signal peptide" evidence="3">
    <location>
        <begin position="1"/>
        <end position="32"/>
    </location>
</feature>
<dbReference type="SUPFAM" id="SSF51445">
    <property type="entry name" value="(Trans)glycosidases"/>
    <property type="match status" value="1"/>
</dbReference>
<dbReference type="Pfam" id="PF14509">
    <property type="entry name" value="GH97_C"/>
    <property type="match status" value="1"/>
</dbReference>
<keyword evidence="1 7" id="KW-0378">Hydrolase</keyword>
<feature type="chain" id="PRO_5046197204" evidence="3">
    <location>
        <begin position="33"/>
        <end position="619"/>
    </location>
</feature>
<dbReference type="InterPro" id="IPR017853">
    <property type="entry name" value="GH"/>
</dbReference>
<feature type="domain" description="Glycosyl-hydrolase 97 C-terminal oligomerisation" evidence="6">
    <location>
        <begin position="523"/>
        <end position="615"/>
    </location>
</feature>
<dbReference type="Gene3D" id="3.20.20.70">
    <property type="entry name" value="Aldolase class I"/>
    <property type="match status" value="1"/>
</dbReference>
<dbReference type="Pfam" id="PF10566">
    <property type="entry name" value="Glyco_hydro_97"/>
    <property type="match status" value="1"/>
</dbReference>
<evidence type="ECO:0000256" key="3">
    <source>
        <dbReference type="SAM" id="SignalP"/>
    </source>
</evidence>
<evidence type="ECO:0000313" key="7">
    <source>
        <dbReference type="EMBL" id="MDZ7284007.1"/>
    </source>
</evidence>
<dbReference type="InterPro" id="IPR014718">
    <property type="entry name" value="GH-type_carb-bd"/>
</dbReference>
<accession>A0ABU5LVP5</accession>
<dbReference type="InterPro" id="IPR029483">
    <property type="entry name" value="GH97_C"/>
</dbReference>
<reference evidence="8" key="1">
    <citation type="submission" date="2023-07" db="EMBL/GenBank/DDBJ databases">
        <title>Whole genome sequence analysis of rice epiphytic Sphingomonas sanguinis OsEp_Plm_15B2.</title>
        <authorList>
            <person name="Sahu K.P."/>
            <person name="Asharani P."/>
            <person name="Reddy B."/>
            <person name="Kumar A."/>
        </authorList>
    </citation>
    <scope>NUCLEOTIDE SEQUENCE [LARGE SCALE GENOMIC DNA]</scope>
    <source>
        <strain evidence="8">OsEp_Plm_15B2</strain>
    </source>
</reference>
<evidence type="ECO:0000313" key="8">
    <source>
        <dbReference type="Proteomes" id="UP001292182"/>
    </source>
</evidence>
<keyword evidence="3" id="KW-0732">Signal</keyword>
<organism evidence="7 8">
    <name type="scientific">Sphingomonas sanguinis</name>
    <dbReference type="NCBI Taxonomy" id="33051"/>
    <lineage>
        <taxon>Bacteria</taxon>
        <taxon>Pseudomonadati</taxon>
        <taxon>Pseudomonadota</taxon>
        <taxon>Alphaproteobacteria</taxon>
        <taxon>Sphingomonadales</taxon>
        <taxon>Sphingomonadaceae</taxon>
        <taxon>Sphingomonas</taxon>
    </lineage>
</organism>
<feature type="domain" description="Glycosyl-hydrolase 97 catalytic" evidence="4">
    <location>
        <begin position="303"/>
        <end position="434"/>
    </location>
</feature>
<comment type="caution">
    <text evidence="7">The sequence shown here is derived from an EMBL/GenBank/DDBJ whole genome shotgun (WGS) entry which is preliminary data.</text>
</comment>
<protein>
    <submittedName>
        <fullName evidence="7">Glycoside hydrolase family 97 protein</fullName>
    </submittedName>
</protein>
<dbReference type="GO" id="GO:0016787">
    <property type="term" value="F:hydrolase activity"/>
    <property type="evidence" value="ECO:0007669"/>
    <property type="project" value="UniProtKB-KW"/>
</dbReference>
<dbReference type="InterPro" id="IPR029486">
    <property type="entry name" value="GH97_N"/>
</dbReference>
<proteinExistence type="predicted"/>
<evidence type="ECO:0000259" key="6">
    <source>
        <dbReference type="Pfam" id="PF14509"/>
    </source>
</evidence>
<sequence length="619" mass="67953">MTGIRGLRLRAGTCGWAIACCAAMAAASGAQAKTVAVASPDGKVQAILSDDGGKLQYRVTIDGRSILDPSPLGMKVDGVELGNAAQIGAVQRKSVNSRYRFFGGKPEAIDKANIASVALTAGGVRFEADVHVADDGVGVRLRLPAKAGRQVEADRSGWKLAAADPRVWATPLDPGYEAIYETKTLGQLTGKALGMPLTAKIDRYYVTISEAAVVNYGDMGMTPDASGLLQGSLYADPKGWKTDEAVVQPWRVTIVARDLTTLVNTTLIQNLNPPAPAALAKADWIRPGVSSWQWLAIGAPKEDDQHQWVDWTKQLGYRYYLVDEGWAQWKRPWETLEDTTRYALSQGVDIWVWVDSKEMFDPAQRRATLRRYADMGIVGVKVDFPQHPDHIWATWYQDFARDAAADKLMVDFHGALKPTGTERTWPNVMTREGVRGHEWHITRYNRVLPGDHDTILPFSRYVVGPGDYTPTVFETKELQGNSWSHELAQAIIFTSPYLSMGGHPKTYLENPALDVLKAIPAVYDETIVLPGSEPGTLAGFARRRGKDWFVGVINGTTARPLKVDLRFLGAGQWKLVSLADNQAKPDAYDRTERTVGATDSIDTSLRTQGGYVGWLRAAN</sequence>
<name>A0ABU5LVP5_9SPHN</name>
<keyword evidence="8" id="KW-1185">Reference proteome</keyword>
<dbReference type="PANTHER" id="PTHR35803">
    <property type="entry name" value="GLUCAN 1,4-ALPHA-GLUCOSIDASE SUSB-RELATED"/>
    <property type="match status" value="1"/>
</dbReference>
<evidence type="ECO:0000259" key="5">
    <source>
        <dbReference type="Pfam" id="PF14508"/>
    </source>
</evidence>
<dbReference type="RefSeq" id="WP_322540382.1">
    <property type="nucleotide sequence ID" value="NZ_JAOBTW010000028.1"/>
</dbReference>
<dbReference type="InterPro" id="IPR052720">
    <property type="entry name" value="Glycosyl_hydrolase_97"/>
</dbReference>
<dbReference type="InterPro" id="IPR019563">
    <property type="entry name" value="GH97_catalytic"/>
</dbReference>
<evidence type="ECO:0000259" key="4">
    <source>
        <dbReference type="Pfam" id="PF10566"/>
    </source>
</evidence>
<dbReference type="PANTHER" id="PTHR35803:SF2">
    <property type="entry name" value="RETAINING ALPHA-GALACTOSIDASE"/>
    <property type="match status" value="1"/>
</dbReference>
<dbReference type="EMBL" id="JAOBTW010000028">
    <property type="protein sequence ID" value="MDZ7284007.1"/>
    <property type="molecule type" value="Genomic_DNA"/>
</dbReference>
<keyword evidence="2" id="KW-0326">Glycosidase</keyword>
<dbReference type="InterPro" id="IPR013780">
    <property type="entry name" value="Glyco_hydro_b"/>
</dbReference>
<gene>
    <name evidence="7" type="ORF">N4G62_18420</name>
</gene>
<evidence type="ECO:0000256" key="2">
    <source>
        <dbReference type="ARBA" id="ARBA00023295"/>
    </source>
</evidence>
<dbReference type="InterPro" id="IPR013785">
    <property type="entry name" value="Aldolase_TIM"/>
</dbReference>
<feature type="domain" description="Glycosyl-hydrolase 97 N-terminal" evidence="5">
    <location>
        <begin position="37"/>
        <end position="274"/>
    </location>
</feature>
<dbReference type="Gene3D" id="2.60.40.1180">
    <property type="entry name" value="Golgi alpha-mannosidase II"/>
    <property type="match status" value="1"/>
</dbReference>